<evidence type="ECO:0000256" key="1">
    <source>
        <dbReference type="SAM" id="Phobius"/>
    </source>
</evidence>
<keyword evidence="1" id="KW-1133">Transmembrane helix</keyword>
<name>A0A6G7VKC6_9RHOB</name>
<keyword evidence="1" id="KW-0812">Transmembrane</keyword>
<dbReference type="AlphaFoldDB" id="A0A6G7VKC6"/>
<evidence type="ECO:0000313" key="2">
    <source>
        <dbReference type="EMBL" id="QIK40350.1"/>
    </source>
</evidence>
<dbReference type="RefSeq" id="WP_166189720.1">
    <property type="nucleotide sequence ID" value="NZ_CP049811.1"/>
</dbReference>
<sequence length="101" mass="11339">MRKTFKAIGYIFMALALLRVWFDFSATTLQDREFKLAETGAVWAGFHRESLLGLQPGVERYLAPWIWESVIAPILYTPLAPILVVIGVFFLIAGAAAPKLR</sequence>
<gene>
    <name evidence="2" type="ORF">G8E03_05950</name>
</gene>
<evidence type="ECO:0000313" key="3">
    <source>
        <dbReference type="Proteomes" id="UP000500791"/>
    </source>
</evidence>
<keyword evidence="3" id="KW-1185">Reference proteome</keyword>
<keyword evidence="1" id="KW-0472">Membrane</keyword>
<dbReference type="KEGG" id="mon:G8E03_05950"/>
<proteinExistence type="predicted"/>
<accession>A0A6G7VKC6</accession>
<dbReference type="EMBL" id="CP049811">
    <property type="protein sequence ID" value="QIK40350.1"/>
    <property type="molecule type" value="Genomic_DNA"/>
</dbReference>
<organism evidence="2 3">
    <name type="scientific">Pontivivens nitratireducens</name>
    <dbReference type="NCBI Taxonomy" id="2758038"/>
    <lineage>
        <taxon>Bacteria</taxon>
        <taxon>Pseudomonadati</taxon>
        <taxon>Pseudomonadota</taxon>
        <taxon>Alphaproteobacteria</taxon>
        <taxon>Rhodobacterales</taxon>
        <taxon>Paracoccaceae</taxon>
        <taxon>Pontivivens</taxon>
    </lineage>
</organism>
<feature type="transmembrane region" description="Helical" evidence="1">
    <location>
        <begin position="74"/>
        <end position="97"/>
    </location>
</feature>
<reference evidence="2 3" key="1">
    <citation type="submission" date="2020-03" db="EMBL/GenBank/DDBJ databases">
        <title>Complete genome sequence of Monaibacterium sp. ALG8 with diverse plasmids.</title>
        <authorList>
            <person name="Sun C."/>
        </authorList>
    </citation>
    <scope>NUCLEOTIDE SEQUENCE [LARGE SCALE GENOMIC DNA]</scope>
    <source>
        <strain evidence="2 3">ALG8</strain>
    </source>
</reference>
<dbReference type="Proteomes" id="UP000500791">
    <property type="component" value="Chromosome"/>
</dbReference>
<protein>
    <submittedName>
        <fullName evidence="2">Uncharacterized protein</fullName>
    </submittedName>
</protein>